<dbReference type="SUPFAM" id="SSF56112">
    <property type="entry name" value="Protein kinase-like (PK-like)"/>
    <property type="match status" value="1"/>
</dbReference>
<dbReference type="CDD" id="cd07302">
    <property type="entry name" value="CHD"/>
    <property type="match status" value="1"/>
</dbReference>
<dbReference type="GO" id="GO:0005886">
    <property type="term" value="C:plasma membrane"/>
    <property type="evidence" value="ECO:0007669"/>
    <property type="project" value="TreeGrafter"/>
</dbReference>
<dbReference type="PROSITE" id="PS50125">
    <property type="entry name" value="GUANYLATE_CYCLASE_2"/>
    <property type="match status" value="1"/>
</dbReference>
<dbReference type="InterPro" id="IPR028082">
    <property type="entry name" value="Peripla_BP_I"/>
</dbReference>
<evidence type="ECO:0000256" key="11">
    <source>
        <dbReference type="ARBA" id="ARBA00023239"/>
    </source>
</evidence>
<keyword evidence="8" id="KW-0342">GTP-binding</keyword>
<dbReference type="AlphaFoldDB" id="A0A1I7RKL8"/>
<feature type="domain" description="Protein kinase" evidence="15">
    <location>
        <begin position="572"/>
        <end position="868"/>
    </location>
</feature>
<dbReference type="Proteomes" id="UP000095284">
    <property type="component" value="Unplaced"/>
</dbReference>
<dbReference type="Gene3D" id="1.10.510.10">
    <property type="entry name" value="Transferase(Phosphotransferase) domain 1"/>
    <property type="match status" value="1"/>
</dbReference>
<evidence type="ECO:0000256" key="5">
    <source>
        <dbReference type="ARBA" id="ARBA00022741"/>
    </source>
</evidence>
<dbReference type="GO" id="GO:0004672">
    <property type="term" value="F:protein kinase activity"/>
    <property type="evidence" value="ECO:0007669"/>
    <property type="project" value="InterPro"/>
</dbReference>
<dbReference type="GO" id="GO:0004383">
    <property type="term" value="F:guanylate cyclase activity"/>
    <property type="evidence" value="ECO:0007669"/>
    <property type="project" value="UniProtKB-EC"/>
</dbReference>
<dbReference type="InterPro" id="IPR029787">
    <property type="entry name" value="Nucleotide_cyclase"/>
</dbReference>
<keyword evidence="4 14" id="KW-0812">Transmembrane</keyword>
<keyword evidence="9 14" id="KW-0472">Membrane</keyword>
<feature type="compositionally biased region" description="Acidic residues" evidence="13">
    <location>
        <begin position="1132"/>
        <end position="1142"/>
    </location>
</feature>
<feature type="region of interest" description="Disordered" evidence="13">
    <location>
        <begin position="1128"/>
        <end position="1152"/>
    </location>
</feature>
<evidence type="ECO:0000259" key="15">
    <source>
        <dbReference type="PROSITE" id="PS50011"/>
    </source>
</evidence>
<reference evidence="18" key="1">
    <citation type="submission" date="2016-11" db="UniProtKB">
        <authorList>
            <consortium name="WormBaseParasite"/>
        </authorList>
    </citation>
    <scope>IDENTIFICATION</scope>
</reference>
<name>A0A1I7RKL8_BURXY</name>
<evidence type="ECO:0000256" key="3">
    <source>
        <dbReference type="ARBA" id="ARBA00012202"/>
    </source>
</evidence>
<dbReference type="InterPro" id="IPR050401">
    <property type="entry name" value="Cyclic_nucleotide_synthase"/>
</dbReference>
<evidence type="ECO:0000256" key="12">
    <source>
        <dbReference type="ARBA" id="ARBA00023293"/>
    </source>
</evidence>
<dbReference type="InterPro" id="IPR000719">
    <property type="entry name" value="Prot_kinase_dom"/>
</dbReference>
<protein>
    <recommendedName>
        <fullName evidence="3">guanylate cyclase</fullName>
        <ecNumber evidence="3">4.6.1.2</ecNumber>
    </recommendedName>
</protein>
<dbReference type="GO" id="GO:0042330">
    <property type="term" value="P:taxis"/>
    <property type="evidence" value="ECO:0007669"/>
    <property type="project" value="UniProtKB-ARBA"/>
</dbReference>
<dbReference type="Pfam" id="PF00211">
    <property type="entry name" value="Guanylate_cyc"/>
    <property type="match status" value="1"/>
</dbReference>
<keyword evidence="6" id="KW-0460">Magnesium</keyword>
<dbReference type="EC" id="4.6.1.2" evidence="3"/>
<dbReference type="PANTHER" id="PTHR11920">
    <property type="entry name" value="GUANYLYL CYCLASE"/>
    <property type="match status" value="1"/>
</dbReference>
<dbReference type="PANTHER" id="PTHR11920:SF485">
    <property type="entry name" value="RECEPTOR-TYPE GUANYLATE CYCLASE DAF-11"/>
    <property type="match status" value="1"/>
</dbReference>
<feature type="domain" description="Guanylate cyclase" evidence="16">
    <location>
        <begin position="938"/>
        <end position="1068"/>
    </location>
</feature>
<evidence type="ECO:0000256" key="9">
    <source>
        <dbReference type="ARBA" id="ARBA00023136"/>
    </source>
</evidence>
<accession>A0A1I7RKL8</accession>
<evidence type="ECO:0000256" key="2">
    <source>
        <dbReference type="ARBA" id="ARBA00004167"/>
    </source>
</evidence>
<keyword evidence="10" id="KW-0325">Glycoprotein</keyword>
<dbReference type="PROSITE" id="PS50011">
    <property type="entry name" value="PROTEIN_KINASE_DOM"/>
    <property type="match status" value="1"/>
</dbReference>
<dbReference type="GO" id="GO:0009582">
    <property type="term" value="P:detection of abiotic stimulus"/>
    <property type="evidence" value="ECO:0007669"/>
    <property type="project" value="UniProtKB-ARBA"/>
</dbReference>
<organism evidence="17 18">
    <name type="scientific">Bursaphelenchus xylophilus</name>
    <name type="common">Pinewood nematode worm</name>
    <name type="synonym">Aphelenchoides xylophilus</name>
    <dbReference type="NCBI Taxonomy" id="6326"/>
    <lineage>
        <taxon>Eukaryota</taxon>
        <taxon>Metazoa</taxon>
        <taxon>Ecdysozoa</taxon>
        <taxon>Nematoda</taxon>
        <taxon>Chromadorea</taxon>
        <taxon>Rhabditida</taxon>
        <taxon>Tylenchina</taxon>
        <taxon>Tylenchomorpha</taxon>
        <taxon>Aphelenchoidea</taxon>
        <taxon>Aphelenchoididae</taxon>
        <taxon>Bursaphelenchus</taxon>
    </lineage>
</organism>
<evidence type="ECO:0000313" key="18">
    <source>
        <dbReference type="WBParaSite" id="BXY_0125200.1"/>
    </source>
</evidence>
<evidence type="ECO:0000256" key="7">
    <source>
        <dbReference type="ARBA" id="ARBA00022989"/>
    </source>
</evidence>
<dbReference type="GO" id="GO:0005525">
    <property type="term" value="F:GTP binding"/>
    <property type="evidence" value="ECO:0007669"/>
    <property type="project" value="UniProtKB-KW"/>
</dbReference>
<feature type="compositionally biased region" description="Basic and acidic residues" evidence="13">
    <location>
        <begin position="1143"/>
        <end position="1152"/>
    </location>
</feature>
<comment type="catalytic activity">
    <reaction evidence="1">
        <text>GTP = 3',5'-cyclic GMP + diphosphate</text>
        <dbReference type="Rhea" id="RHEA:13665"/>
        <dbReference type="ChEBI" id="CHEBI:33019"/>
        <dbReference type="ChEBI" id="CHEBI:37565"/>
        <dbReference type="ChEBI" id="CHEBI:57746"/>
        <dbReference type="EC" id="4.6.1.2"/>
    </reaction>
</comment>
<dbReference type="SUPFAM" id="SSF55073">
    <property type="entry name" value="Nucleotide cyclase"/>
    <property type="match status" value="1"/>
</dbReference>
<evidence type="ECO:0000256" key="8">
    <source>
        <dbReference type="ARBA" id="ARBA00023134"/>
    </source>
</evidence>
<dbReference type="GO" id="GO:0043005">
    <property type="term" value="C:neuron projection"/>
    <property type="evidence" value="ECO:0007669"/>
    <property type="project" value="UniProtKB-ARBA"/>
</dbReference>
<keyword evidence="12" id="KW-0141">cGMP biosynthesis</keyword>
<dbReference type="InterPro" id="IPR011009">
    <property type="entry name" value="Kinase-like_dom_sf"/>
</dbReference>
<dbReference type="GO" id="GO:0035556">
    <property type="term" value="P:intracellular signal transduction"/>
    <property type="evidence" value="ECO:0007669"/>
    <property type="project" value="InterPro"/>
</dbReference>
<dbReference type="GO" id="GO:0009266">
    <property type="term" value="P:response to temperature stimulus"/>
    <property type="evidence" value="ECO:0007669"/>
    <property type="project" value="UniProtKB-ARBA"/>
</dbReference>
<dbReference type="GO" id="GO:0007168">
    <property type="term" value="P:receptor guanylyl cyclase signaling pathway"/>
    <property type="evidence" value="ECO:0007669"/>
    <property type="project" value="TreeGrafter"/>
</dbReference>
<dbReference type="GO" id="GO:0009581">
    <property type="term" value="P:detection of external stimulus"/>
    <property type="evidence" value="ECO:0007669"/>
    <property type="project" value="UniProtKB-ARBA"/>
</dbReference>
<evidence type="ECO:0000256" key="4">
    <source>
        <dbReference type="ARBA" id="ARBA00022692"/>
    </source>
</evidence>
<evidence type="ECO:0000256" key="13">
    <source>
        <dbReference type="SAM" id="MobiDB-lite"/>
    </source>
</evidence>
<evidence type="ECO:0000259" key="16">
    <source>
        <dbReference type="PROSITE" id="PS50125"/>
    </source>
</evidence>
<feature type="transmembrane region" description="Helical" evidence="14">
    <location>
        <begin position="499"/>
        <end position="519"/>
    </location>
</feature>
<keyword evidence="5" id="KW-0547">Nucleotide-binding</keyword>
<dbReference type="WBParaSite" id="BXY_0125200.1">
    <property type="protein sequence ID" value="BXY_0125200.1"/>
    <property type="gene ID" value="BXY_0125200"/>
</dbReference>
<dbReference type="GO" id="GO:0004016">
    <property type="term" value="F:adenylate cyclase activity"/>
    <property type="evidence" value="ECO:0007669"/>
    <property type="project" value="TreeGrafter"/>
</dbReference>
<dbReference type="GO" id="GO:0005524">
    <property type="term" value="F:ATP binding"/>
    <property type="evidence" value="ECO:0007669"/>
    <property type="project" value="InterPro"/>
</dbReference>
<evidence type="ECO:0000256" key="1">
    <source>
        <dbReference type="ARBA" id="ARBA00001436"/>
    </source>
</evidence>
<dbReference type="SUPFAM" id="SSF53822">
    <property type="entry name" value="Periplasmic binding protein-like I"/>
    <property type="match status" value="1"/>
</dbReference>
<dbReference type="eggNOG" id="KOG1023">
    <property type="taxonomic scope" value="Eukaryota"/>
</dbReference>
<comment type="subcellular location">
    <subcellularLocation>
        <location evidence="2">Membrane</location>
        <topology evidence="2">Single-pass membrane protein</topology>
    </subcellularLocation>
</comment>
<keyword evidence="7 14" id="KW-1133">Transmembrane helix</keyword>
<proteinExistence type="predicted"/>
<dbReference type="FunFam" id="3.30.70.1230:FF:000035">
    <property type="entry name" value="Guanylate cyclase"/>
    <property type="match status" value="1"/>
</dbReference>
<dbReference type="GO" id="GO:0001653">
    <property type="term" value="F:peptide receptor activity"/>
    <property type="evidence" value="ECO:0007669"/>
    <property type="project" value="TreeGrafter"/>
</dbReference>
<dbReference type="SMART" id="SM00044">
    <property type="entry name" value="CYCc"/>
    <property type="match status" value="1"/>
</dbReference>
<evidence type="ECO:0000313" key="17">
    <source>
        <dbReference type="Proteomes" id="UP000095284"/>
    </source>
</evidence>
<evidence type="ECO:0000256" key="14">
    <source>
        <dbReference type="SAM" id="Phobius"/>
    </source>
</evidence>
<dbReference type="InterPro" id="IPR001054">
    <property type="entry name" value="A/G_cyclase"/>
</dbReference>
<evidence type="ECO:0000256" key="10">
    <source>
        <dbReference type="ARBA" id="ARBA00023180"/>
    </source>
</evidence>
<sequence>MRKKLVHECYRPPKTKIAVALTPLRAWPLWPWLVLLFSLRAQSQIQINSAFYLNSSVFSSASGFIDFCISKLQQNGVLQNFALQKNIVEEETCTQTQGTAPLAAQILSDFYTSGKKYDVIFGPMCDTEADIISRATRGMDTIQINFWHDVKATSEDGDAIQVSTDSATNTGLNVVAVMQILDWFKMGIVSCSLCYGAYTPKFGQYEELHPFVAEFKKTLVESSADIQFEHDITPDQLQGPVLQAVVDQLTAASRIMLPAFGNELSNYKEFMRLYTQKDIPKEEYAVIIVLERMPTSFPWIEGGKINMNILEYFQQTIIIVNDINNYSAAQQSFISESGVSGNDDVMNTHLRLYEAIYSYVTVLEKTLKEKGKGAPFTNSTVMRHTFEDYNISGPFSQMIFNKMGIRIQPFRVFMVSNETDDPTRPNMAEIMKINVKHECSQDYEYEDDSNIGRTIYDHSDCYRLDVDLVEDRRFLLNLLPPDMPSCGFDGKDCDQRGTILILIAIMTAICCAFMGFLCVRRMKTGETARMPWAIQSPTINFLDIPYTRQSVSKFEDLEIHSVNSPRLDANPFEDEQTIYAGRYRHVGTIGQGFVIVEAYKLKEKIMFDKRDMHMLFQMKQLIHDNVNTFIGLSMDRASDFYVIWKHCLRGTLTDIIANSNAGHLPKFDRDFQSAFVRDIIRGLDYIHSSAVGYHGGLTAEQCLIDSHWILKISGFGLPRMLHRWRNTGMLAGRGGAPMIPNSELHYYAPEARRAIKLAVQKNKPEDLEFPMKEGQAHDMYAFGCILFEILYNRKVVELEDALDTNTDADEDLGIFSEAAEEMLPLYPTFPEEVDMHPDLVSLMHRCFNGKPDQRPDANMCRKITDATLKTPGSLVDQMMKNTENYTNNLENLVSERTGQLQIEQKRSDEILQELLPRSVITELKLGKTVAPKLYKSATIMYSDIVGFTSLCSESQPMEVVNLLNGMFTAFDNVIGQQKCYKVETIGDAYMVASGVPEKLRNEHVKEIAYTALKQRQFLFGYEIPHRPGQRLHCRWGFNSGSVFTGVVGVTAPRYCVFGGTVTLAAKMENSGQPDKIQMTLKSQQLLTERYPEFRTTSRGGVKLEGIGTLLTYWLDGIDEDLASGRVDADASAAEDDDMEAIPEDARATDIEH</sequence>
<dbReference type="Pfam" id="PF07714">
    <property type="entry name" value="PK_Tyr_Ser-Thr"/>
    <property type="match status" value="1"/>
</dbReference>
<dbReference type="Gene3D" id="3.30.70.1230">
    <property type="entry name" value="Nucleotide cyclase"/>
    <property type="match status" value="1"/>
</dbReference>
<dbReference type="InterPro" id="IPR001245">
    <property type="entry name" value="Ser-Thr/Tyr_kinase_cat_dom"/>
</dbReference>
<keyword evidence="11" id="KW-0456">Lyase</keyword>
<evidence type="ECO:0000256" key="6">
    <source>
        <dbReference type="ARBA" id="ARBA00022842"/>
    </source>
</evidence>